<evidence type="ECO:0000313" key="1">
    <source>
        <dbReference type="EMBL" id="RCI14933.1"/>
    </source>
</evidence>
<feature type="non-terminal residue" evidence="1">
    <location>
        <position position="41"/>
    </location>
</feature>
<dbReference type="AlphaFoldDB" id="A0A367LKG5"/>
<evidence type="ECO:0000313" key="2">
    <source>
        <dbReference type="Proteomes" id="UP000253664"/>
    </source>
</evidence>
<organism evidence="1 2">
    <name type="scientific">Ophiocordyceps polyrhachis-furcata BCC 54312</name>
    <dbReference type="NCBI Taxonomy" id="1330021"/>
    <lineage>
        <taxon>Eukaryota</taxon>
        <taxon>Fungi</taxon>
        <taxon>Dikarya</taxon>
        <taxon>Ascomycota</taxon>
        <taxon>Pezizomycotina</taxon>
        <taxon>Sordariomycetes</taxon>
        <taxon>Hypocreomycetidae</taxon>
        <taxon>Hypocreales</taxon>
        <taxon>Ophiocordycipitaceae</taxon>
        <taxon>Ophiocordyceps</taxon>
    </lineage>
</organism>
<reference evidence="1 2" key="1">
    <citation type="journal article" date="2015" name="BMC Genomics">
        <title>Insights from the genome of Ophiocordyceps polyrhachis-furcata to pathogenicity and host specificity in insect fungi.</title>
        <authorList>
            <person name="Wichadakul D."/>
            <person name="Kobmoo N."/>
            <person name="Ingsriswang S."/>
            <person name="Tangphatsornruang S."/>
            <person name="Chantasingh D."/>
            <person name="Luangsa-ard J.J."/>
            <person name="Eurwilaichitr L."/>
        </authorList>
    </citation>
    <scope>NUCLEOTIDE SEQUENCE [LARGE SCALE GENOMIC DNA]</scope>
    <source>
        <strain evidence="1 2">BCC 54312</strain>
    </source>
</reference>
<sequence>MVGPTAPMRACFSRPCHPLNSMCQSGSETRRKRRFVIDLDR</sequence>
<accession>A0A367LKG5</accession>
<proteinExistence type="predicted"/>
<dbReference type="Proteomes" id="UP000253664">
    <property type="component" value="Unassembled WGS sequence"/>
</dbReference>
<gene>
    <name evidence="1" type="ORF">L249_7024</name>
</gene>
<dbReference type="EMBL" id="LKCN02000003">
    <property type="protein sequence ID" value="RCI14933.1"/>
    <property type="molecule type" value="Genomic_DNA"/>
</dbReference>
<comment type="caution">
    <text evidence="1">The sequence shown here is derived from an EMBL/GenBank/DDBJ whole genome shotgun (WGS) entry which is preliminary data.</text>
</comment>
<keyword evidence="2" id="KW-1185">Reference proteome</keyword>
<protein>
    <submittedName>
        <fullName evidence="1">Uncharacterized protein</fullName>
    </submittedName>
</protein>
<name>A0A367LKG5_9HYPO</name>